<organism evidence="1 2">
    <name type="scientific">Marivirga lumbricoides</name>
    <dbReference type="NCBI Taxonomy" id="1046115"/>
    <lineage>
        <taxon>Bacteria</taxon>
        <taxon>Pseudomonadati</taxon>
        <taxon>Bacteroidota</taxon>
        <taxon>Cytophagia</taxon>
        <taxon>Cytophagales</taxon>
        <taxon>Marivirgaceae</taxon>
        <taxon>Marivirga</taxon>
    </lineage>
</organism>
<sequence>DEYQKWYAEQESFLQRNPEYLSKVPADLKELAMLKTGLGNKELEKQN</sequence>
<gene>
    <name evidence="1" type="ORF">C9994_14495</name>
</gene>
<reference evidence="1 2" key="1">
    <citation type="submission" date="2018-03" db="EMBL/GenBank/DDBJ databases">
        <title>Cross-interface Injection: A General Nanoliter Liquid Handling Method Applied to Single Cells Genome Amplification Automated Nanoliter Liquid Handling Applied to Single Cell Multiple Displacement Amplification.</title>
        <authorList>
            <person name="Yun J."/>
            <person name="Xu P."/>
            <person name="Xu J."/>
            <person name="Dai X."/>
            <person name="Wang Y."/>
            <person name="Zheng X."/>
            <person name="Cao C."/>
            <person name="Yi Q."/>
            <person name="Zhu Y."/>
            <person name="Wang L."/>
            <person name="Dong Z."/>
            <person name="Huang Y."/>
            <person name="Huang L."/>
            <person name="Du W."/>
        </authorList>
    </citation>
    <scope>NUCLEOTIDE SEQUENCE [LARGE SCALE GENOMIC DNA]</scope>
    <source>
        <strain evidence="1 2">Z-D1-2</strain>
    </source>
</reference>
<evidence type="ECO:0000313" key="2">
    <source>
        <dbReference type="Proteomes" id="UP000240608"/>
    </source>
</evidence>
<proteinExistence type="predicted"/>
<evidence type="ECO:0000313" key="1">
    <source>
        <dbReference type="EMBL" id="PTB92114.1"/>
    </source>
</evidence>
<comment type="caution">
    <text evidence="1">The sequence shown here is derived from an EMBL/GenBank/DDBJ whole genome shotgun (WGS) entry which is preliminary data.</text>
</comment>
<name>A0A2T4DE77_9BACT</name>
<dbReference type="EMBL" id="PYVU01000264">
    <property type="protein sequence ID" value="PTB92114.1"/>
    <property type="molecule type" value="Genomic_DNA"/>
</dbReference>
<dbReference type="Proteomes" id="UP000240608">
    <property type="component" value="Unassembled WGS sequence"/>
</dbReference>
<feature type="non-terminal residue" evidence="1">
    <location>
        <position position="1"/>
    </location>
</feature>
<protein>
    <submittedName>
        <fullName evidence="1">Cytochrome C oxidase subunit II</fullName>
    </submittedName>
</protein>
<accession>A0A2T4DE77</accession>
<dbReference type="AlphaFoldDB" id="A0A2T4DE77"/>